<evidence type="ECO:0000259" key="1">
    <source>
        <dbReference type="SMART" id="SM00943"/>
    </source>
</evidence>
<name>A0A518DWM4_9BACT</name>
<dbReference type="Pfam" id="PF09250">
    <property type="entry name" value="Prim-Pol"/>
    <property type="match status" value="1"/>
</dbReference>
<dbReference type="SMART" id="SM00943">
    <property type="entry name" value="Prim-Pol"/>
    <property type="match status" value="1"/>
</dbReference>
<evidence type="ECO:0000313" key="2">
    <source>
        <dbReference type="EMBL" id="QDU96231.1"/>
    </source>
</evidence>
<dbReference type="RefSeq" id="WP_145054880.1">
    <property type="nucleotide sequence ID" value="NZ_CP036433.1"/>
</dbReference>
<dbReference type="InterPro" id="IPR015330">
    <property type="entry name" value="DNA_primase/pol_bifunc_N"/>
</dbReference>
<gene>
    <name evidence="2" type="ORF">Pla8534_40500</name>
</gene>
<accession>A0A518DWM4</accession>
<dbReference type="CDD" id="cd04859">
    <property type="entry name" value="Prim_Pol"/>
    <property type="match status" value="1"/>
</dbReference>
<dbReference type="SUPFAM" id="SSF47413">
    <property type="entry name" value="lambda repressor-like DNA-binding domains"/>
    <property type="match status" value="1"/>
</dbReference>
<dbReference type="Proteomes" id="UP000317648">
    <property type="component" value="Chromosome"/>
</dbReference>
<dbReference type="KEGG" id="lcre:Pla8534_40500"/>
<dbReference type="EMBL" id="CP036433">
    <property type="protein sequence ID" value="QDU96231.1"/>
    <property type="molecule type" value="Genomic_DNA"/>
</dbReference>
<sequence>MQHYPQVLADIVRIQQFSLLARDNPFSGQTELQRDSSGHVWAVASCHSPMAIPLLGDGWHFDLAARTRWQDRHTDRLTLLATMTDSAQEKELGSLTERFRFGPLSERLVWVIHREILRQRCSCIEIPDTVIRDAVWDGRVPKHWRAELRRMFASLSLLHLTRPSKPSGFVAFGDNTAVLTHFKVRNRSEHTDCPEGCVLAGGEPHTHVLVNVGRGFLGCLEDLAANQVGVAIRHYQLDAPSDDHEVRQSKEQLLRRVGKGGTLTSIYLPAVIGNREICASFSSKQRELFQVLFRERTRVTKKKRGQIAEMECFQGQMVAAVAADRRGRPAPTIPCEHLTASDVYVGFNGNGKRKGRGYKLSTWASKAHYQQSLDFLRDVRVLSERLGLIVAAINPATSMWVGISDLIALVHNRPCVAERHHVRFYAPADVVERWGKLFGWSTEISREAMLDNATVAKGILLENQVTQRAAARAIGIDASAFSKMLKGRRKLPNQSLQRLREWVATRDKTSTQPQPARYIDSSRQTATPPDTSMLACALEYRRRGWSVIPQLLNAKQPAVKWKAFQTELPSESQICQWWERWPDAGIILIAGELSGVLVVDVDSQEAKEVLTHRLGEIPLVPTSQSGSQDPHRFHLFFQHPAIPTKAKSTPWHPKLEFRGNAGLVVLPPSLHKSGNSYRWQVGRALSDAPLGPVPATILEALTPAPAKCPVCEPGYIADPEVTVAGSTKDFLAGKWAEGPGWNERLFQAACDLQARNVPLAEASTMLIQGARPWDRAEHDKAARTIDSAYAVRRERSVR</sequence>
<proteinExistence type="predicted"/>
<dbReference type="AlphaFoldDB" id="A0A518DWM4"/>
<dbReference type="InterPro" id="IPR010982">
    <property type="entry name" value="Lambda_DNA-bd_dom_sf"/>
</dbReference>
<evidence type="ECO:0000313" key="3">
    <source>
        <dbReference type="Proteomes" id="UP000317648"/>
    </source>
</evidence>
<organism evidence="2 3">
    <name type="scientific">Lignipirellula cremea</name>
    <dbReference type="NCBI Taxonomy" id="2528010"/>
    <lineage>
        <taxon>Bacteria</taxon>
        <taxon>Pseudomonadati</taxon>
        <taxon>Planctomycetota</taxon>
        <taxon>Planctomycetia</taxon>
        <taxon>Pirellulales</taxon>
        <taxon>Pirellulaceae</taxon>
        <taxon>Lignipirellula</taxon>
    </lineage>
</organism>
<dbReference type="Gene3D" id="3.30.720.160">
    <property type="entry name" value="Bifunctional DNA primase/polymerase, N-terminal"/>
    <property type="match status" value="1"/>
</dbReference>
<feature type="domain" description="DNA primase/polymerase bifunctional N-terminal" evidence="1">
    <location>
        <begin position="537"/>
        <end position="697"/>
    </location>
</feature>
<dbReference type="SUPFAM" id="SSF56747">
    <property type="entry name" value="Prim-pol domain"/>
    <property type="match status" value="1"/>
</dbReference>
<protein>
    <recommendedName>
        <fullName evidence="1">DNA primase/polymerase bifunctional N-terminal domain-containing protein</fullName>
    </recommendedName>
</protein>
<keyword evidence="3" id="KW-1185">Reference proteome</keyword>
<dbReference type="OrthoDB" id="275480at2"/>
<reference evidence="2 3" key="1">
    <citation type="submission" date="2019-02" db="EMBL/GenBank/DDBJ databases">
        <title>Deep-cultivation of Planctomycetes and their phenomic and genomic characterization uncovers novel biology.</title>
        <authorList>
            <person name="Wiegand S."/>
            <person name="Jogler M."/>
            <person name="Boedeker C."/>
            <person name="Pinto D."/>
            <person name="Vollmers J."/>
            <person name="Rivas-Marin E."/>
            <person name="Kohn T."/>
            <person name="Peeters S.H."/>
            <person name="Heuer A."/>
            <person name="Rast P."/>
            <person name="Oberbeckmann S."/>
            <person name="Bunk B."/>
            <person name="Jeske O."/>
            <person name="Meyerdierks A."/>
            <person name="Storesund J.E."/>
            <person name="Kallscheuer N."/>
            <person name="Luecker S."/>
            <person name="Lage O.M."/>
            <person name="Pohl T."/>
            <person name="Merkel B.J."/>
            <person name="Hornburger P."/>
            <person name="Mueller R.-W."/>
            <person name="Bruemmer F."/>
            <person name="Labrenz M."/>
            <person name="Spormann A.M."/>
            <person name="Op den Camp H."/>
            <person name="Overmann J."/>
            <person name="Amann R."/>
            <person name="Jetten M.S.M."/>
            <person name="Mascher T."/>
            <person name="Medema M.H."/>
            <person name="Devos D.P."/>
            <person name="Kaster A.-K."/>
            <person name="Ovreas L."/>
            <person name="Rohde M."/>
            <person name="Galperin M.Y."/>
            <person name="Jogler C."/>
        </authorList>
    </citation>
    <scope>NUCLEOTIDE SEQUENCE [LARGE SCALE GENOMIC DNA]</scope>
    <source>
        <strain evidence="2 3">Pla85_3_4</strain>
    </source>
</reference>
<dbReference type="GO" id="GO:0003677">
    <property type="term" value="F:DNA binding"/>
    <property type="evidence" value="ECO:0007669"/>
    <property type="project" value="InterPro"/>
</dbReference>